<dbReference type="Proteomes" id="UP000295724">
    <property type="component" value="Unassembled WGS sequence"/>
</dbReference>
<dbReference type="AlphaFoldDB" id="A0A4R6XN81"/>
<name>A0A4R6XN81_9GAMM</name>
<organism evidence="1 2">
    <name type="scientific">Marinicella litoralis</name>
    <dbReference type="NCBI Taxonomy" id="644220"/>
    <lineage>
        <taxon>Bacteria</taxon>
        <taxon>Pseudomonadati</taxon>
        <taxon>Pseudomonadota</taxon>
        <taxon>Gammaproteobacteria</taxon>
        <taxon>Lysobacterales</taxon>
        <taxon>Marinicellaceae</taxon>
        <taxon>Marinicella</taxon>
    </lineage>
</organism>
<comment type="caution">
    <text evidence="1">The sequence shown here is derived from an EMBL/GenBank/DDBJ whole genome shotgun (WGS) entry which is preliminary data.</text>
</comment>
<evidence type="ECO:0000313" key="1">
    <source>
        <dbReference type="EMBL" id="TDR17588.1"/>
    </source>
</evidence>
<dbReference type="EMBL" id="SNZB01000006">
    <property type="protein sequence ID" value="TDR17588.1"/>
    <property type="molecule type" value="Genomic_DNA"/>
</dbReference>
<sequence>MGCLSLISFIQEARGSGIPQGQFLDDIAAEKFIADRLGQLKNGAKTFDAPPGLGRIIHPNGTFTDAKHIRIVPSKSGVSSAFPIYQRE</sequence>
<keyword evidence="2" id="KW-1185">Reference proteome</keyword>
<evidence type="ECO:0000313" key="2">
    <source>
        <dbReference type="Proteomes" id="UP000295724"/>
    </source>
</evidence>
<proteinExistence type="predicted"/>
<gene>
    <name evidence="1" type="ORF">C8D91_2647</name>
</gene>
<protein>
    <submittedName>
        <fullName evidence="1">Uncharacterized protein</fullName>
    </submittedName>
</protein>
<reference evidence="1 2" key="1">
    <citation type="submission" date="2019-03" db="EMBL/GenBank/DDBJ databases">
        <title>Genomic Encyclopedia of Type Strains, Phase IV (KMG-IV): sequencing the most valuable type-strain genomes for metagenomic binning, comparative biology and taxonomic classification.</title>
        <authorList>
            <person name="Goeker M."/>
        </authorList>
    </citation>
    <scope>NUCLEOTIDE SEQUENCE [LARGE SCALE GENOMIC DNA]</scope>
    <source>
        <strain evidence="1 2">DSM 25488</strain>
    </source>
</reference>
<accession>A0A4R6XN81</accession>